<proteinExistence type="predicted"/>
<dbReference type="Proteomes" id="UP000694865">
    <property type="component" value="Unplaced"/>
</dbReference>
<evidence type="ECO:0000256" key="1">
    <source>
        <dbReference type="SAM" id="SignalP"/>
    </source>
</evidence>
<dbReference type="InterPro" id="IPR032675">
    <property type="entry name" value="LRR_dom_sf"/>
</dbReference>
<gene>
    <name evidence="3" type="primary">LOC102810101</name>
</gene>
<sequence length="322" mass="36028">MTSERFRLVALVVIAMLSSQCCHVSGGAWRHDQPECPLGCSCAADEITCFAPYTTETDIPEQYYKLDIEGVSVEAAQGIIRHAPHVTELSLEDHGPEKITILPVNFFQPLTHLRKLHVKELASRSMPENFIQAIKKVPTLVELTIGNNALACTCDLLDYVSKSRIHILAEGRVTGCTGFQHNIYSFRVFSHLCRRRRLELDNTVTQAVTNAPDVIIADDQPVAVYDLQQSGNRTVDLAENIRANIDGKEVDEAQLKGDTEAPAEFDIQADIPQIVDVHLNVNDPYELGLLVRFLRRRSDLLHSIENQHIKLKVMNAMSGKHE</sequence>
<accession>A0ABM0MGN2</accession>
<feature type="chain" id="PRO_5047433554" evidence="1">
    <location>
        <begin position="27"/>
        <end position="322"/>
    </location>
</feature>
<keyword evidence="2" id="KW-1185">Reference proteome</keyword>
<dbReference type="GeneID" id="102810101"/>
<keyword evidence="1" id="KW-0732">Signal</keyword>
<protein>
    <submittedName>
        <fullName evidence="3">Uncharacterized protein LOC102810101</fullName>
    </submittedName>
</protein>
<evidence type="ECO:0000313" key="3">
    <source>
        <dbReference type="RefSeq" id="XP_006819173.1"/>
    </source>
</evidence>
<feature type="signal peptide" evidence="1">
    <location>
        <begin position="1"/>
        <end position="26"/>
    </location>
</feature>
<name>A0ABM0MGN2_SACKO</name>
<dbReference type="SUPFAM" id="SSF52058">
    <property type="entry name" value="L domain-like"/>
    <property type="match status" value="1"/>
</dbReference>
<evidence type="ECO:0000313" key="2">
    <source>
        <dbReference type="Proteomes" id="UP000694865"/>
    </source>
</evidence>
<dbReference type="RefSeq" id="XP_006819173.1">
    <property type="nucleotide sequence ID" value="XM_006819110.1"/>
</dbReference>
<dbReference type="InterPro" id="IPR000775">
    <property type="entry name" value="Bindin"/>
</dbReference>
<dbReference type="Pfam" id="PF02084">
    <property type="entry name" value="Bindin"/>
    <property type="match status" value="1"/>
</dbReference>
<dbReference type="PRINTS" id="PR00761">
    <property type="entry name" value="BINDIN"/>
</dbReference>
<dbReference type="Gene3D" id="3.80.10.10">
    <property type="entry name" value="Ribonuclease Inhibitor"/>
    <property type="match status" value="1"/>
</dbReference>
<reference evidence="3" key="1">
    <citation type="submission" date="2025-08" db="UniProtKB">
        <authorList>
            <consortium name="RefSeq"/>
        </authorList>
    </citation>
    <scope>IDENTIFICATION</scope>
    <source>
        <tissue evidence="3">Testes</tissue>
    </source>
</reference>
<organism evidence="2 3">
    <name type="scientific">Saccoglossus kowalevskii</name>
    <name type="common">Acorn worm</name>
    <dbReference type="NCBI Taxonomy" id="10224"/>
    <lineage>
        <taxon>Eukaryota</taxon>
        <taxon>Metazoa</taxon>
        <taxon>Hemichordata</taxon>
        <taxon>Enteropneusta</taxon>
        <taxon>Harrimaniidae</taxon>
        <taxon>Saccoglossus</taxon>
    </lineage>
</organism>